<protein>
    <submittedName>
        <fullName evidence="1">Uncharacterized protein</fullName>
    </submittedName>
</protein>
<evidence type="ECO:0000313" key="1">
    <source>
        <dbReference type="EMBL" id="CEG49409.1"/>
    </source>
</evidence>
<dbReference type="Proteomes" id="UP000054928">
    <property type="component" value="Unassembled WGS sequence"/>
</dbReference>
<dbReference type="RefSeq" id="XP_024585778.1">
    <property type="nucleotide sequence ID" value="XM_024720595.1"/>
</dbReference>
<sequence>MICSLVASSEKSDPERHLLYWTVKANSRCRRLTQKQKLSHFAHQKHHLPAPISSRTLKSVIFNWVNQLAGSTLFSSLDTPMLQLCRYKQQLR</sequence>
<dbReference type="AlphaFoldDB" id="A0A0P1B3U0"/>
<evidence type="ECO:0000313" key="2">
    <source>
        <dbReference type="Proteomes" id="UP000054928"/>
    </source>
</evidence>
<dbReference type="GeneID" id="36402228"/>
<accession>A0A0P1B3U0</accession>
<dbReference type="EMBL" id="CCYD01003055">
    <property type="protein sequence ID" value="CEG49409.1"/>
    <property type="molecule type" value="Genomic_DNA"/>
</dbReference>
<proteinExistence type="predicted"/>
<reference evidence="2" key="1">
    <citation type="submission" date="2014-09" db="EMBL/GenBank/DDBJ databases">
        <authorList>
            <person name="Sharma Rahul"/>
            <person name="Thines Marco"/>
        </authorList>
    </citation>
    <scope>NUCLEOTIDE SEQUENCE [LARGE SCALE GENOMIC DNA]</scope>
</reference>
<keyword evidence="2" id="KW-1185">Reference proteome</keyword>
<name>A0A0P1B3U0_PLAHL</name>
<organism evidence="1 2">
    <name type="scientific">Plasmopara halstedii</name>
    <name type="common">Downy mildew of sunflower</name>
    <dbReference type="NCBI Taxonomy" id="4781"/>
    <lineage>
        <taxon>Eukaryota</taxon>
        <taxon>Sar</taxon>
        <taxon>Stramenopiles</taxon>
        <taxon>Oomycota</taxon>
        <taxon>Peronosporomycetes</taxon>
        <taxon>Peronosporales</taxon>
        <taxon>Peronosporaceae</taxon>
        <taxon>Plasmopara</taxon>
    </lineage>
</organism>